<organism evidence="2 3">
    <name type="scientific">Occultella aeris</name>
    <dbReference type="NCBI Taxonomy" id="2761496"/>
    <lineage>
        <taxon>Bacteria</taxon>
        <taxon>Bacillati</taxon>
        <taxon>Actinomycetota</taxon>
        <taxon>Actinomycetes</taxon>
        <taxon>Micrococcales</taxon>
        <taxon>Ruaniaceae</taxon>
        <taxon>Occultella</taxon>
    </lineage>
</organism>
<dbReference type="PANTHER" id="PTHR33886">
    <property type="entry name" value="UNSATURATED RHAMNOGALACTURONAN HYDROLASE (EUROFUNG)"/>
    <property type="match status" value="1"/>
</dbReference>
<keyword evidence="1 2" id="KW-0378">Hydrolase</keyword>
<dbReference type="GO" id="GO:0005975">
    <property type="term" value="P:carbohydrate metabolic process"/>
    <property type="evidence" value="ECO:0007669"/>
    <property type="project" value="InterPro"/>
</dbReference>
<dbReference type="EC" id="3.2.1.172" evidence="2"/>
<dbReference type="AlphaFoldDB" id="A0A7M4DEY0"/>
<dbReference type="InterPro" id="IPR052043">
    <property type="entry name" value="PolySaccharide_Degr_Enz"/>
</dbReference>
<sequence length="365" mass="40331">MPVDVRTAPLEAAVQLYDHYESIAEVKAYYGLLAIYGLARTAQDGDDEELWDRVERILRRFPDEIDHPRYNFPSYRIGGIPQAFAVARGRMPDRAEAVREYAEELLTAPRDAAGILVMPRTADLNQIWIDAAMAASMYLVFAGQALDERRYFDEAVHQTVAMYDEFLDPSNGLLHQCKNFVGPGLLSEDHWSRGNGWGYIALTELVAGLPEDHPRRPDVLERFVALSAAMLPHQSERGLWRQEINDPHAWEESSGTALILYGYGLGLRLGVLDEATYGEAFRLGIAGLAAHAINEDGSTELSCPGCLCPGEGEAKGTVAAYLAKEPYRDEPHSFGPFMLALVEAHLNGVDRVALGARDRTTGDPS</sequence>
<proteinExistence type="predicted"/>
<comment type="caution">
    <text evidence="2">The sequence shown here is derived from an EMBL/GenBank/DDBJ whole genome shotgun (WGS) entry which is preliminary data.</text>
</comment>
<keyword evidence="2" id="KW-0326">Glycosidase</keyword>
<dbReference type="EMBL" id="CACRYJ010000011">
    <property type="protein sequence ID" value="VZO35473.1"/>
    <property type="molecule type" value="Genomic_DNA"/>
</dbReference>
<protein>
    <submittedName>
        <fullName evidence="2">Unsaturated rhamnogalacturonyl hydrolase YteR</fullName>
        <ecNumber evidence="2">3.2.1.172</ecNumber>
    </submittedName>
</protein>
<dbReference type="GO" id="GO:0102211">
    <property type="term" value="F:unsaturated rhamnogalacturonyl hydrolase activity"/>
    <property type="evidence" value="ECO:0007669"/>
    <property type="project" value="UniProtKB-EC"/>
</dbReference>
<dbReference type="InterPro" id="IPR008928">
    <property type="entry name" value="6-hairpin_glycosidase_sf"/>
</dbReference>
<dbReference type="Proteomes" id="UP000419743">
    <property type="component" value="Unassembled WGS sequence"/>
</dbReference>
<gene>
    <name evidence="2" type="primary">yteR</name>
    <name evidence="2" type="ORF">HALOF300_00671</name>
</gene>
<dbReference type="SUPFAM" id="SSF48208">
    <property type="entry name" value="Six-hairpin glycosidases"/>
    <property type="match status" value="1"/>
</dbReference>
<reference evidence="2 3" key="1">
    <citation type="submission" date="2019-11" db="EMBL/GenBank/DDBJ databases">
        <authorList>
            <person name="Criscuolo A."/>
        </authorList>
    </citation>
    <scope>NUCLEOTIDE SEQUENCE [LARGE SCALE GENOMIC DNA]</scope>
    <source>
        <strain evidence="2">CIP111667</strain>
    </source>
</reference>
<evidence type="ECO:0000256" key="1">
    <source>
        <dbReference type="ARBA" id="ARBA00022801"/>
    </source>
</evidence>
<accession>A0A7M4DEY0</accession>
<dbReference type="InterPro" id="IPR012341">
    <property type="entry name" value="6hp_glycosidase-like_sf"/>
</dbReference>
<dbReference type="PANTHER" id="PTHR33886:SF8">
    <property type="entry name" value="UNSATURATED RHAMNOGALACTURONAN HYDROLASE (EUROFUNG)"/>
    <property type="match status" value="1"/>
</dbReference>
<dbReference type="Gene3D" id="1.50.10.10">
    <property type="match status" value="1"/>
</dbReference>
<dbReference type="RefSeq" id="WP_156739263.1">
    <property type="nucleotide sequence ID" value="NZ_CACRYJ010000011.1"/>
</dbReference>
<evidence type="ECO:0000313" key="2">
    <source>
        <dbReference type="EMBL" id="VZO35473.1"/>
    </source>
</evidence>
<keyword evidence="3" id="KW-1185">Reference proteome</keyword>
<evidence type="ECO:0000313" key="3">
    <source>
        <dbReference type="Proteomes" id="UP000419743"/>
    </source>
</evidence>
<dbReference type="Pfam" id="PF07470">
    <property type="entry name" value="Glyco_hydro_88"/>
    <property type="match status" value="1"/>
</dbReference>
<name>A0A7M4DEY0_9MICO</name>
<dbReference type="InterPro" id="IPR010905">
    <property type="entry name" value="Glyco_hydro_88"/>
</dbReference>